<feature type="transmembrane region" description="Helical" evidence="1">
    <location>
        <begin position="167"/>
        <end position="188"/>
    </location>
</feature>
<accession>A0A481WW95</accession>
<evidence type="ECO:0000313" key="2">
    <source>
        <dbReference type="EMBL" id="QBK17748.1"/>
    </source>
</evidence>
<reference evidence="2" key="1">
    <citation type="journal article" date="2019" name="Microb. Genom.">
        <title>Genomic epidemiology of severe community-onset Acinetobacter baumannii infection.</title>
        <authorList>
            <person name="Meumann E.M."/>
            <person name="Anstey N.M."/>
            <person name="Currie B.J."/>
            <person name="Piera K.A."/>
            <person name="Kenyon J.J."/>
            <person name="Hall R.M."/>
            <person name="Davis J.S."/>
            <person name="Sarovich D.S."/>
        </authorList>
    </citation>
    <scope>NUCLEOTIDE SEQUENCE</scope>
    <source>
        <strain evidence="2">MSHR_53</strain>
    </source>
</reference>
<sequence>MLIFIPGLVYLFTTLFLIIFRSKFLIFITLILFLAYFGALNISKISLDYEVYNSYFNSLSNISFIEVLSYPDPLFWLFAKFFNFIFGGEDFFNYFFIIFLSVFLKIFIANNNVEKFLIPIFLYLIFSRYLILHDYTQIRASIAIGINTLIFLDFINKGKISKFNVFLLISTCFIHFSSVVFLPLYFIYNRISSDKSLLFLLYLLIVSIIFGQFFSSIFQTLLEYFSWLNRLNVYLGSSSEGADQIKAYSIFQFYFLFKSFVLLLLFKGYKSFSKTDRILTSIFIIAMCIQAAFVFNSAIGLRLASLFGYIDILVFLFPLKYKFYNKIHQIYYLLLLLVGGVFMYSSFNLIENI</sequence>
<organism evidence="2">
    <name type="scientific">Acinetobacter baumannii</name>
    <dbReference type="NCBI Taxonomy" id="470"/>
    <lineage>
        <taxon>Bacteria</taxon>
        <taxon>Pseudomonadati</taxon>
        <taxon>Pseudomonadota</taxon>
        <taxon>Gammaproteobacteria</taxon>
        <taxon>Moraxellales</taxon>
        <taxon>Moraxellaceae</taxon>
        <taxon>Acinetobacter</taxon>
        <taxon>Acinetobacter calcoaceticus/baumannii complex</taxon>
    </lineage>
</organism>
<feature type="transmembrane region" description="Helical" evidence="1">
    <location>
        <begin position="331"/>
        <end position="350"/>
    </location>
</feature>
<name>A0A481WW95_ACIBA</name>
<proteinExistence type="predicted"/>
<evidence type="ECO:0000256" key="1">
    <source>
        <dbReference type="SAM" id="Phobius"/>
    </source>
</evidence>
<dbReference type="InterPro" id="IPR049458">
    <property type="entry name" value="EpsG-like"/>
</dbReference>
<keyword evidence="1" id="KW-0472">Membrane</keyword>
<protein>
    <submittedName>
        <fullName evidence="2">Wzy</fullName>
    </submittedName>
</protein>
<feature type="transmembrane region" description="Helical" evidence="1">
    <location>
        <begin position="91"/>
        <end position="110"/>
    </location>
</feature>
<feature type="transmembrane region" description="Helical" evidence="1">
    <location>
        <begin position="7"/>
        <end position="39"/>
    </location>
</feature>
<keyword evidence="1" id="KW-1133">Transmembrane helix</keyword>
<feature type="transmembrane region" description="Helical" evidence="1">
    <location>
        <begin position="247"/>
        <end position="266"/>
    </location>
</feature>
<feature type="transmembrane region" description="Helical" evidence="1">
    <location>
        <begin position="200"/>
        <end position="227"/>
    </location>
</feature>
<gene>
    <name evidence="2" type="primary">wzy</name>
</gene>
<dbReference type="EMBL" id="MK370026">
    <property type="protein sequence ID" value="QBK17748.1"/>
    <property type="molecule type" value="Genomic_DNA"/>
</dbReference>
<feature type="transmembrane region" description="Helical" evidence="1">
    <location>
        <begin position="278"/>
        <end position="295"/>
    </location>
</feature>
<keyword evidence="1" id="KW-0812">Transmembrane</keyword>
<feature type="transmembrane region" description="Helical" evidence="1">
    <location>
        <begin position="59"/>
        <end position="79"/>
    </location>
</feature>
<dbReference type="AlphaFoldDB" id="A0A481WW95"/>
<dbReference type="Pfam" id="PF14897">
    <property type="entry name" value="EpsG"/>
    <property type="match status" value="1"/>
</dbReference>
<feature type="transmembrane region" description="Helical" evidence="1">
    <location>
        <begin position="138"/>
        <end position="155"/>
    </location>
</feature>
<dbReference type="RefSeq" id="WP_109428714.1">
    <property type="nucleotide sequence ID" value="NZ_JAKSXF010000099.1"/>
</dbReference>